<name>A0A517IBC5_BREBE</name>
<dbReference type="Proteomes" id="UP000317713">
    <property type="component" value="Chromosome"/>
</dbReference>
<dbReference type="RefSeq" id="WP_144617785.1">
    <property type="nucleotide sequence ID" value="NZ_CP042161.1"/>
</dbReference>
<accession>A0A517IBC5</accession>
<keyword evidence="1" id="KW-0732">Signal</keyword>
<proteinExistence type="predicted"/>
<evidence type="ECO:0000313" key="2">
    <source>
        <dbReference type="EMBL" id="QDS36200.1"/>
    </source>
</evidence>
<dbReference type="AlphaFoldDB" id="A0A517IBC5"/>
<feature type="signal peptide" evidence="1">
    <location>
        <begin position="1"/>
        <end position="27"/>
    </location>
</feature>
<evidence type="ECO:0000256" key="1">
    <source>
        <dbReference type="SAM" id="SignalP"/>
    </source>
</evidence>
<gene>
    <name evidence="2" type="ORF">FPS98_20510</name>
</gene>
<feature type="chain" id="PRO_5022225613" evidence="1">
    <location>
        <begin position="28"/>
        <end position="138"/>
    </location>
</feature>
<evidence type="ECO:0000313" key="3">
    <source>
        <dbReference type="Proteomes" id="UP000317713"/>
    </source>
</evidence>
<reference evidence="2 3" key="1">
    <citation type="submission" date="2019-07" db="EMBL/GenBank/DDBJ databases">
        <title>Characterization of Brevibacillus brevis HK544, as a potential biocontrol agent.</title>
        <authorList>
            <person name="Kim H."/>
        </authorList>
    </citation>
    <scope>NUCLEOTIDE SEQUENCE [LARGE SCALE GENOMIC DNA]</scope>
    <source>
        <strain evidence="2 3">HK544</strain>
    </source>
</reference>
<sequence>MKKRLVRITALSTVLGTLAISASIGLAAEEDSVKPMGDGTDFSITGKRSWADGTRNTVNLSAYTEGEGRDLTKVRVYSYFYINGDLKHQDYDNDPSYASVEYEKKVTNLIDTEIRSSHYAYNSFGDKIERISEAYWPE</sequence>
<organism evidence="2 3">
    <name type="scientific">Brevibacillus brevis</name>
    <name type="common">Bacillus brevis</name>
    <dbReference type="NCBI Taxonomy" id="1393"/>
    <lineage>
        <taxon>Bacteria</taxon>
        <taxon>Bacillati</taxon>
        <taxon>Bacillota</taxon>
        <taxon>Bacilli</taxon>
        <taxon>Bacillales</taxon>
        <taxon>Paenibacillaceae</taxon>
        <taxon>Brevibacillus</taxon>
    </lineage>
</organism>
<dbReference type="EMBL" id="CP042161">
    <property type="protein sequence ID" value="QDS36200.1"/>
    <property type="molecule type" value="Genomic_DNA"/>
</dbReference>
<protein>
    <submittedName>
        <fullName evidence="2">Uncharacterized protein</fullName>
    </submittedName>
</protein>